<reference evidence="11" key="1">
    <citation type="journal article" date="2020" name="Fungal Divers.">
        <title>Resolving the Mortierellaceae phylogeny through synthesis of multi-gene phylogenetics and phylogenomics.</title>
        <authorList>
            <person name="Vandepol N."/>
            <person name="Liber J."/>
            <person name="Desiro A."/>
            <person name="Na H."/>
            <person name="Kennedy M."/>
            <person name="Barry K."/>
            <person name="Grigoriev I.V."/>
            <person name="Miller A.N."/>
            <person name="O'Donnell K."/>
            <person name="Stajich J.E."/>
            <person name="Bonito G."/>
        </authorList>
    </citation>
    <scope>NUCLEOTIDE SEQUENCE</scope>
    <source>
        <strain evidence="11">KOD948</strain>
    </source>
</reference>
<evidence type="ECO:0000256" key="7">
    <source>
        <dbReference type="PIRSR" id="PIRSR601461-1"/>
    </source>
</evidence>
<comment type="caution">
    <text evidence="11">The sequence shown here is derived from an EMBL/GenBank/DDBJ whole genome shotgun (WGS) entry which is preliminary data.</text>
</comment>
<dbReference type="GO" id="GO:0004190">
    <property type="term" value="F:aspartic-type endopeptidase activity"/>
    <property type="evidence" value="ECO:0007669"/>
    <property type="project" value="InterPro"/>
</dbReference>
<dbReference type="Proteomes" id="UP000726737">
    <property type="component" value="Unassembled WGS sequence"/>
</dbReference>
<evidence type="ECO:0000256" key="2">
    <source>
        <dbReference type="ARBA" id="ARBA00022670"/>
    </source>
</evidence>
<dbReference type="PROSITE" id="PS51767">
    <property type="entry name" value="PEPTIDASE_A1"/>
    <property type="match status" value="1"/>
</dbReference>
<comment type="similarity">
    <text evidence="1">Belongs to the peptidase A1 family.</text>
</comment>
<accession>A0A9P6U329</accession>
<evidence type="ECO:0000256" key="9">
    <source>
        <dbReference type="SAM" id="SignalP"/>
    </source>
</evidence>
<dbReference type="PANTHER" id="PTHR47966:SF1">
    <property type="entry name" value="ASPARTYL PROTEINASE"/>
    <property type="match status" value="1"/>
</dbReference>
<keyword evidence="5" id="KW-0865">Zymogen</keyword>
<evidence type="ECO:0000256" key="6">
    <source>
        <dbReference type="ARBA" id="ARBA00023157"/>
    </source>
</evidence>
<keyword evidence="2" id="KW-0645">Protease</keyword>
<organism evidence="11 12">
    <name type="scientific">Mortierella polycephala</name>
    <dbReference type="NCBI Taxonomy" id="41804"/>
    <lineage>
        <taxon>Eukaryota</taxon>
        <taxon>Fungi</taxon>
        <taxon>Fungi incertae sedis</taxon>
        <taxon>Mucoromycota</taxon>
        <taxon>Mortierellomycotina</taxon>
        <taxon>Mortierellomycetes</taxon>
        <taxon>Mortierellales</taxon>
        <taxon>Mortierellaceae</taxon>
        <taxon>Mortierella</taxon>
    </lineage>
</organism>
<keyword evidence="12" id="KW-1185">Reference proteome</keyword>
<dbReference type="Gene3D" id="2.40.70.10">
    <property type="entry name" value="Acid Proteases"/>
    <property type="match status" value="2"/>
</dbReference>
<feature type="active site" evidence="7">
    <location>
        <position position="98"/>
    </location>
</feature>
<proteinExistence type="inferred from homology"/>
<dbReference type="PANTHER" id="PTHR47966">
    <property type="entry name" value="BETA-SITE APP-CLEAVING ENZYME, ISOFORM A-RELATED"/>
    <property type="match status" value="1"/>
</dbReference>
<evidence type="ECO:0000256" key="8">
    <source>
        <dbReference type="PIRSR" id="PIRSR601461-2"/>
    </source>
</evidence>
<dbReference type="GO" id="GO:0006508">
    <property type="term" value="P:proteolysis"/>
    <property type="evidence" value="ECO:0007669"/>
    <property type="project" value="UniProtKB-KW"/>
</dbReference>
<dbReference type="InterPro" id="IPR033121">
    <property type="entry name" value="PEPTIDASE_A1"/>
</dbReference>
<evidence type="ECO:0000313" key="12">
    <source>
        <dbReference type="Proteomes" id="UP000726737"/>
    </source>
</evidence>
<feature type="domain" description="Peptidase A1" evidence="10">
    <location>
        <begin position="80"/>
        <end position="403"/>
    </location>
</feature>
<dbReference type="PRINTS" id="PR00792">
    <property type="entry name" value="PEPSIN"/>
</dbReference>
<feature type="active site" evidence="7">
    <location>
        <position position="294"/>
    </location>
</feature>
<evidence type="ECO:0000313" key="11">
    <source>
        <dbReference type="EMBL" id="KAG0257488.1"/>
    </source>
</evidence>
<dbReference type="SUPFAM" id="SSF50630">
    <property type="entry name" value="Acid proteases"/>
    <property type="match status" value="1"/>
</dbReference>
<dbReference type="EMBL" id="JAAAJA010000257">
    <property type="protein sequence ID" value="KAG0257488.1"/>
    <property type="molecule type" value="Genomic_DNA"/>
</dbReference>
<dbReference type="InterPro" id="IPR021109">
    <property type="entry name" value="Peptidase_aspartic_dom_sf"/>
</dbReference>
<protein>
    <recommendedName>
        <fullName evidence="10">Peptidase A1 domain-containing protein</fullName>
    </recommendedName>
</protein>
<evidence type="ECO:0000259" key="10">
    <source>
        <dbReference type="PROSITE" id="PS51767"/>
    </source>
</evidence>
<dbReference type="InterPro" id="IPR001461">
    <property type="entry name" value="Aspartic_peptidase_A1"/>
</dbReference>
<dbReference type="AlphaFoldDB" id="A0A9P6U329"/>
<keyword evidence="4" id="KW-0378">Hydrolase</keyword>
<evidence type="ECO:0000256" key="1">
    <source>
        <dbReference type="ARBA" id="ARBA00007447"/>
    </source>
</evidence>
<keyword evidence="3 9" id="KW-0732">Signal</keyword>
<evidence type="ECO:0000256" key="5">
    <source>
        <dbReference type="ARBA" id="ARBA00023145"/>
    </source>
</evidence>
<dbReference type="CDD" id="cd05471">
    <property type="entry name" value="pepsin_like"/>
    <property type="match status" value="1"/>
</dbReference>
<evidence type="ECO:0000256" key="4">
    <source>
        <dbReference type="ARBA" id="ARBA00022801"/>
    </source>
</evidence>
<sequence length="427" mass="46751">MKTPVCITATLMLVVANTTHSLGPDEFFKIPIEVVHGPVRPSTTSRWVHTLRKYGIASQHGVGTLGMLGHQQGHLVNVTNLARIPLVDYDFDREIDFDTGSSQFVISTKGCVHCSGSTHYDPATSKTFRANGRPWKVTYGDQSHAEGFLGHDIVTLDGIKVENQQLAMVTKESVGFDDIVDGIMGLAFGSLSTGIVGTRTVFENMMKQNLVDRGIFSFYLGKVSLNGGGEVIFGGLDMSRVEHGHKITYTPVIRAKYWQINVDNIYVDGKVILGGGGIGAGKKSSDVNFEGIMDTGTTLMIVPRKLAREIHRRIKGSQELASSWAVPCDLAVQNPGSKIELEIEGKRFGIPFEDLVREETIVDEGLCYSGIQTSSAKFMIIGDVFIKNNYVVFDQENKRVGIAPLRLEKRRDQGSQRKGVAKAVATK</sequence>
<name>A0A9P6U329_9FUNG</name>
<keyword evidence="6 8" id="KW-1015">Disulfide bond</keyword>
<dbReference type="InterPro" id="IPR034164">
    <property type="entry name" value="Pepsin-like_dom"/>
</dbReference>
<feature type="disulfide bond" evidence="8">
    <location>
        <begin position="328"/>
        <end position="367"/>
    </location>
</feature>
<dbReference type="Pfam" id="PF00026">
    <property type="entry name" value="Asp"/>
    <property type="match status" value="1"/>
</dbReference>
<feature type="signal peptide" evidence="9">
    <location>
        <begin position="1"/>
        <end position="21"/>
    </location>
</feature>
<evidence type="ECO:0000256" key="3">
    <source>
        <dbReference type="ARBA" id="ARBA00022729"/>
    </source>
</evidence>
<gene>
    <name evidence="11" type="ORF">BG011_003937</name>
</gene>
<dbReference type="OrthoDB" id="2747330at2759"/>
<feature type="chain" id="PRO_5040441406" description="Peptidase A1 domain-containing protein" evidence="9">
    <location>
        <begin position="22"/>
        <end position="427"/>
    </location>
</feature>